<dbReference type="GO" id="GO:0000139">
    <property type="term" value="C:Golgi membrane"/>
    <property type="evidence" value="ECO:0007669"/>
    <property type="project" value="UniProtKB-SubCell"/>
</dbReference>
<dbReference type="PANTHER" id="PTHR15071">
    <property type="entry name" value="MANNOSE-6-PHOSPHATE RECEPTOR FAMILY MEMBER"/>
    <property type="match status" value="1"/>
</dbReference>
<reference evidence="3" key="1">
    <citation type="submission" date="2020-11" db="EMBL/GenBank/DDBJ databases">
        <authorList>
            <person name="Tran Van P."/>
        </authorList>
    </citation>
    <scope>NUCLEOTIDE SEQUENCE</scope>
</reference>
<dbReference type="Pfam" id="PF02157">
    <property type="entry name" value="Man-6-P_recep"/>
    <property type="match status" value="1"/>
</dbReference>
<evidence type="ECO:0000256" key="1">
    <source>
        <dbReference type="ARBA" id="ARBA00023180"/>
    </source>
</evidence>
<dbReference type="InterPro" id="IPR028927">
    <property type="entry name" value="Man-6-P_rcpt"/>
</dbReference>
<dbReference type="EMBL" id="OE002236">
    <property type="protein sequence ID" value="CAD7458391.1"/>
    <property type="molecule type" value="Genomic_DNA"/>
</dbReference>
<organism evidence="3">
    <name type="scientific">Timema tahoe</name>
    <dbReference type="NCBI Taxonomy" id="61484"/>
    <lineage>
        <taxon>Eukaryota</taxon>
        <taxon>Metazoa</taxon>
        <taxon>Ecdysozoa</taxon>
        <taxon>Arthropoda</taxon>
        <taxon>Hexapoda</taxon>
        <taxon>Insecta</taxon>
        <taxon>Pterygota</taxon>
        <taxon>Neoptera</taxon>
        <taxon>Polyneoptera</taxon>
        <taxon>Phasmatodea</taxon>
        <taxon>Timematodea</taxon>
        <taxon>Timematoidea</taxon>
        <taxon>Timematidae</taxon>
        <taxon>Timema</taxon>
    </lineage>
</organism>
<accession>A0A7R9NW28</accession>
<dbReference type="PANTHER" id="PTHR15071:SF0">
    <property type="entry name" value="MANNOSE 6-PHOSPHATE RECEPTOR-LIKE PROTEIN 1"/>
    <property type="match status" value="1"/>
</dbReference>
<keyword evidence="2" id="KW-0472">Membrane</keyword>
<evidence type="ECO:0008006" key="4">
    <source>
        <dbReference type="Google" id="ProtNLM"/>
    </source>
</evidence>
<proteinExistence type="predicted"/>
<keyword evidence="2" id="KW-1133">Transmembrane helix</keyword>
<sequence>MIFVCEAPPGPVDFHVTEEVHPTEIRTSISPSSAVELNTTSALANYATEADLQRKPGQVQTSDRRLVRAKTNKLETGPGQLAPRLVGWECEGCGRRAQSLSAPVASVREGYHHNKVYLGTYRWQPHYKVCLYNETSKNHTTLGTADEATFVSTSINDPLYLHYKHADTSTIIWLRCSLDVSSNLVAHIESNKSYTLTLSSREVCPLFVPTGSNTSIWISAAKLLENDNTTTTIPPLTSTPIPVHPHSGLSTGSLLVILFITFSSVYFFGGVLALKLLRGAEGKEMIPNYDFWADVPYLCRLFHKAIRKEIEV</sequence>
<protein>
    <recommendedName>
        <fullName evidence="4">Cation-dependent mannose-6-phosphate receptor</fullName>
    </recommendedName>
</protein>
<gene>
    <name evidence="3" type="ORF">TTEB3V08_LOCUS6371</name>
</gene>
<evidence type="ECO:0000256" key="2">
    <source>
        <dbReference type="SAM" id="Phobius"/>
    </source>
</evidence>
<keyword evidence="2" id="KW-0812">Transmembrane</keyword>
<name>A0A7R9NW28_9NEOP</name>
<dbReference type="GO" id="GO:0005802">
    <property type="term" value="C:trans-Golgi network"/>
    <property type="evidence" value="ECO:0007669"/>
    <property type="project" value="TreeGrafter"/>
</dbReference>
<dbReference type="AlphaFoldDB" id="A0A7R9NW28"/>
<keyword evidence="1" id="KW-0325">Glycoprotein</keyword>
<evidence type="ECO:0000313" key="3">
    <source>
        <dbReference type="EMBL" id="CAD7458391.1"/>
    </source>
</evidence>
<feature type="transmembrane region" description="Helical" evidence="2">
    <location>
        <begin position="254"/>
        <end position="277"/>
    </location>
</feature>